<dbReference type="EMBL" id="GGEC01074442">
    <property type="protein sequence ID" value="MBX54926.1"/>
    <property type="molecule type" value="Transcribed_RNA"/>
</dbReference>
<protein>
    <submittedName>
        <fullName evidence="1">Uncharacterized protein</fullName>
    </submittedName>
</protein>
<dbReference type="AlphaFoldDB" id="A0A2P2PJM4"/>
<name>A0A2P2PJM4_RHIMU</name>
<accession>A0A2P2PJM4</accession>
<evidence type="ECO:0000313" key="1">
    <source>
        <dbReference type="EMBL" id="MBX54926.1"/>
    </source>
</evidence>
<proteinExistence type="predicted"/>
<reference evidence="1" key="1">
    <citation type="submission" date="2018-02" db="EMBL/GenBank/DDBJ databases">
        <title>Rhizophora mucronata_Transcriptome.</title>
        <authorList>
            <person name="Meera S.P."/>
            <person name="Sreeshan A."/>
            <person name="Augustine A."/>
        </authorList>
    </citation>
    <scope>NUCLEOTIDE SEQUENCE</scope>
    <source>
        <tissue evidence="1">Leaf</tissue>
    </source>
</reference>
<organism evidence="1">
    <name type="scientific">Rhizophora mucronata</name>
    <name type="common">Asiatic mangrove</name>
    <dbReference type="NCBI Taxonomy" id="61149"/>
    <lineage>
        <taxon>Eukaryota</taxon>
        <taxon>Viridiplantae</taxon>
        <taxon>Streptophyta</taxon>
        <taxon>Embryophyta</taxon>
        <taxon>Tracheophyta</taxon>
        <taxon>Spermatophyta</taxon>
        <taxon>Magnoliopsida</taxon>
        <taxon>eudicotyledons</taxon>
        <taxon>Gunneridae</taxon>
        <taxon>Pentapetalae</taxon>
        <taxon>rosids</taxon>
        <taxon>fabids</taxon>
        <taxon>Malpighiales</taxon>
        <taxon>Rhizophoraceae</taxon>
        <taxon>Rhizophora</taxon>
    </lineage>
</organism>
<sequence length="32" mass="3665">MIPIFLPSCAIERIISCYCCLQQEYEGRSKAV</sequence>